<feature type="region of interest" description="Disordered" evidence="1">
    <location>
        <begin position="106"/>
        <end position="145"/>
    </location>
</feature>
<dbReference type="Gene3D" id="2.30.30.220">
    <property type="entry name" value="SspB-like"/>
    <property type="match status" value="1"/>
</dbReference>
<dbReference type="GO" id="GO:0005840">
    <property type="term" value="C:ribosome"/>
    <property type="evidence" value="ECO:0007669"/>
    <property type="project" value="TreeGrafter"/>
</dbReference>
<dbReference type="GO" id="GO:0045732">
    <property type="term" value="P:positive regulation of protein catabolic process"/>
    <property type="evidence" value="ECO:0007669"/>
    <property type="project" value="TreeGrafter"/>
</dbReference>
<dbReference type="GO" id="GO:0005829">
    <property type="term" value="C:cytosol"/>
    <property type="evidence" value="ECO:0007669"/>
    <property type="project" value="TreeGrafter"/>
</dbReference>
<dbReference type="PANTHER" id="PTHR37486">
    <property type="entry name" value="STRINGENT STARVATION PROTEIN B"/>
    <property type="match status" value="1"/>
</dbReference>
<accession>A0A1C2IXU5</accession>
<dbReference type="InterPro" id="IPR007481">
    <property type="entry name" value="SspB"/>
</dbReference>
<protein>
    <submittedName>
        <fullName evidence="2">Stringent starvation protein B</fullName>
    </submittedName>
</protein>
<proteinExistence type="predicted"/>
<dbReference type="InterPro" id="IPR036760">
    <property type="entry name" value="SspB-like_sf"/>
</dbReference>
<comment type="caution">
    <text evidence="2">The sequence shown here is derived from an EMBL/GenBank/DDBJ whole genome shotgun (WGS) entry which is preliminary data.</text>
</comment>
<dbReference type="STRING" id="930.GCA_002079865_02500"/>
<dbReference type="Pfam" id="PF04386">
    <property type="entry name" value="SspB"/>
    <property type="match status" value="1"/>
</dbReference>
<evidence type="ECO:0000313" key="2">
    <source>
        <dbReference type="EMBL" id="OCX67910.1"/>
    </source>
</evidence>
<feature type="compositionally biased region" description="Basic and acidic residues" evidence="1">
    <location>
        <begin position="122"/>
        <end position="145"/>
    </location>
</feature>
<evidence type="ECO:0000256" key="1">
    <source>
        <dbReference type="SAM" id="MobiDB-lite"/>
    </source>
</evidence>
<dbReference type="eggNOG" id="COG2969">
    <property type="taxonomic scope" value="Bacteria"/>
</dbReference>
<dbReference type="SUPFAM" id="SSF101738">
    <property type="entry name" value="SspB-like"/>
    <property type="match status" value="1"/>
</dbReference>
<reference evidence="2 3" key="1">
    <citation type="journal article" date="2016" name="Int. J. Mol. Sci.">
        <title>Comparative genomics of the extreme acidophile Acidithiobacillus thiooxidans reveals intraspecific divergence and niche adaptation.</title>
        <authorList>
            <person name="Zhang X."/>
            <person name="Feng X."/>
            <person name="Tao J."/>
            <person name="Ma L."/>
            <person name="Xiao Y."/>
            <person name="Liang Y."/>
            <person name="Liu X."/>
            <person name="Yin H."/>
        </authorList>
    </citation>
    <scope>NUCLEOTIDE SEQUENCE [LARGE SCALE GENOMIC DNA]</scope>
    <source>
        <strain evidence="2 3">A02</strain>
    </source>
</reference>
<dbReference type="PIRSF" id="PIRSF005276">
    <property type="entry name" value="SspB"/>
    <property type="match status" value="1"/>
</dbReference>
<sequence length="145" mass="15727">MNGECNLLPESAKPYLLNSVYQWCVDQGHTPYILVVVAYPGVAVPSGYEKDGRMILDISPNACHNLNMADGWISFNARFGGVARTVDVPMAAVVAIYAAETQEGMGFAEPELPEAPPPGSEPEDRVARAAEVQEKPERPSLRVIK</sequence>
<dbReference type="PANTHER" id="PTHR37486:SF1">
    <property type="entry name" value="STRINGENT STARVATION PROTEIN B"/>
    <property type="match status" value="1"/>
</dbReference>
<gene>
    <name evidence="2" type="ORF">A6P07_19170</name>
</gene>
<organism evidence="2 3">
    <name type="scientific">Acidithiobacillus thiooxidans</name>
    <name type="common">Thiobacillus thiooxidans</name>
    <dbReference type="NCBI Taxonomy" id="930"/>
    <lineage>
        <taxon>Bacteria</taxon>
        <taxon>Pseudomonadati</taxon>
        <taxon>Pseudomonadota</taxon>
        <taxon>Acidithiobacillia</taxon>
        <taxon>Acidithiobacillales</taxon>
        <taxon>Acidithiobacillaceae</taxon>
        <taxon>Acidithiobacillus</taxon>
    </lineage>
</organism>
<name>A0A1C2IXU5_ACITH</name>
<dbReference type="AlphaFoldDB" id="A0A1C2IXU5"/>
<dbReference type="EMBL" id="LWSA01000326">
    <property type="protein sequence ID" value="OCX67910.1"/>
    <property type="molecule type" value="Genomic_DNA"/>
</dbReference>
<dbReference type="NCBIfam" id="NF008769">
    <property type="entry name" value="PRK11798.2-5"/>
    <property type="match status" value="1"/>
</dbReference>
<evidence type="ECO:0000313" key="3">
    <source>
        <dbReference type="Proteomes" id="UP000094893"/>
    </source>
</evidence>
<dbReference type="Proteomes" id="UP000094893">
    <property type="component" value="Unassembled WGS sequence"/>
</dbReference>